<dbReference type="AlphaFoldDB" id="A0A558AZ60"/>
<proteinExistence type="predicted"/>
<protein>
    <submittedName>
        <fullName evidence="1">DUF309 domain-containing protein</fullName>
    </submittedName>
</protein>
<dbReference type="Pfam" id="PF03745">
    <property type="entry name" value="DUF309"/>
    <property type="match status" value="1"/>
</dbReference>
<reference evidence="1 2" key="1">
    <citation type="submission" date="2019-07" db="EMBL/GenBank/DDBJ databases">
        <title>Salinicoccus cyprini sp. nov., isolated from gastro-intestinal tract of mirror carp, Cyprinus carpio var. specularis, collected from Gobind Sagar Reservoir, Himachal Pradesh, India.</title>
        <authorList>
            <person name="Talwar C."/>
            <person name="Singh A.K."/>
            <person name="Lal R."/>
            <person name="Negi R.K."/>
        </authorList>
    </citation>
    <scope>NUCLEOTIDE SEQUENCE [LARGE SCALE GENOMIC DNA]</scope>
    <source>
        <strain evidence="1 2">CT19</strain>
    </source>
</reference>
<dbReference type="InterPro" id="IPR005500">
    <property type="entry name" value="DUF309"/>
</dbReference>
<dbReference type="EMBL" id="VMSJ01000001">
    <property type="protein sequence ID" value="TVT29514.1"/>
    <property type="molecule type" value="Genomic_DNA"/>
</dbReference>
<dbReference type="InterPro" id="IPR023203">
    <property type="entry name" value="TTHA0068_sf"/>
</dbReference>
<dbReference type="PANTHER" id="PTHR34796:SF1">
    <property type="entry name" value="EXPRESSED PROTEIN"/>
    <property type="match status" value="1"/>
</dbReference>
<dbReference type="Proteomes" id="UP000315103">
    <property type="component" value="Unassembled WGS sequence"/>
</dbReference>
<dbReference type="Gene3D" id="1.10.3450.10">
    <property type="entry name" value="TTHA0068-like"/>
    <property type="match status" value="1"/>
</dbReference>
<gene>
    <name evidence="1" type="ORF">FO441_04315</name>
</gene>
<dbReference type="OrthoDB" id="165483at2"/>
<sequence>MQLLHLMDFYNELIIKQDYFECHEIMEEAWKSKPMFTKKDAEVFLILLATGEYHYRRQNITGAVKSYGRALRLYRENDYDLASLGVTDDLIGLMHRRLARMPDAAFTPMPFPLTDRMWRALHQEYAGGMTYEAFRKDLEYRFVSDEAIVHKHRLRDRSDVIREREAAIKKRKHQR</sequence>
<dbReference type="PANTHER" id="PTHR34796">
    <property type="entry name" value="EXPRESSED PROTEIN"/>
    <property type="match status" value="1"/>
</dbReference>
<keyword evidence="2" id="KW-1185">Reference proteome</keyword>
<evidence type="ECO:0000313" key="2">
    <source>
        <dbReference type="Proteomes" id="UP000315103"/>
    </source>
</evidence>
<evidence type="ECO:0000313" key="1">
    <source>
        <dbReference type="EMBL" id="TVT29514.1"/>
    </source>
</evidence>
<dbReference type="SUPFAM" id="SSF140663">
    <property type="entry name" value="TTHA0068-like"/>
    <property type="match status" value="1"/>
</dbReference>
<dbReference type="RefSeq" id="WP_145286255.1">
    <property type="nucleotide sequence ID" value="NZ_VMSJ01000001.1"/>
</dbReference>
<accession>A0A558AZ60</accession>
<name>A0A558AZ60_9STAP</name>
<organism evidence="1 2">
    <name type="scientific">Salinicoccus cyprini</name>
    <dbReference type="NCBI Taxonomy" id="2493691"/>
    <lineage>
        <taxon>Bacteria</taxon>
        <taxon>Bacillati</taxon>
        <taxon>Bacillota</taxon>
        <taxon>Bacilli</taxon>
        <taxon>Bacillales</taxon>
        <taxon>Staphylococcaceae</taxon>
        <taxon>Salinicoccus</taxon>
    </lineage>
</organism>
<comment type="caution">
    <text evidence="1">The sequence shown here is derived from an EMBL/GenBank/DDBJ whole genome shotgun (WGS) entry which is preliminary data.</text>
</comment>